<feature type="non-terminal residue" evidence="1">
    <location>
        <position position="118"/>
    </location>
</feature>
<protein>
    <submittedName>
        <fullName evidence="1">Uncharacterized protein</fullName>
    </submittedName>
</protein>
<accession>A0AAD7J8F4</accession>
<gene>
    <name evidence="1" type="ORF">DFH07DRAFT_1060222</name>
</gene>
<comment type="caution">
    <text evidence="1">The sequence shown here is derived from an EMBL/GenBank/DDBJ whole genome shotgun (WGS) entry which is preliminary data.</text>
</comment>
<reference evidence="1" key="1">
    <citation type="submission" date="2023-03" db="EMBL/GenBank/DDBJ databases">
        <title>Massive genome expansion in bonnet fungi (Mycena s.s.) driven by repeated elements and novel gene families across ecological guilds.</title>
        <authorList>
            <consortium name="Lawrence Berkeley National Laboratory"/>
            <person name="Harder C.B."/>
            <person name="Miyauchi S."/>
            <person name="Viragh M."/>
            <person name="Kuo A."/>
            <person name="Thoen E."/>
            <person name="Andreopoulos B."/>
            <person name="Lu D."/>
            <person name="Skrede I."/>
            <person name="Drula E."/>
            <person name="Henrissat B."/>
            <person name="Morin E."/>
            <person name="Kohler A."/>
            <person name="Barry K."/>
            <person name="LaButti K."/>
            <person name="Morin E."/>
            <person name="Salamov A."/>
            <person name="Lipzen A."/>
            <person name="Mereny Z."/>
            <person name="Hegedus B."/>
            <person name="Baldrian P."/>
            <person name="Stursova M."/>
            <person name="Weitz H."/>
            <person name="Taylor A."/>
            <person name="Grigoriev I.V."/>
            <person name="Nagy L.G."/>
            <person name="Martin F."/>
            <person name="Kauserud H."/>
        </authorList>
    </citation>
    <scope>NUCLEOTIDE SEQUENCE</scope>
    <source>
        <strain evidence="1">CBHHK188m</strain>
    </source>
</reference>
<dbReference type="Proteomes" id="UP001215280">
    <property type="component" value="Unassembled WGS sequence"/>
</dbReference>
<proteinExistence type="predicted"/>
<keyword evidence="2" id="KW-1185">Reference proteome</keyword>
<evidence type="ECO:0000313" key="1">
    <source>
        <dbReference type="EMBL" id="KAJ7759370.1"/>
    </source>
</evidence>
<dbReference type="EMBL" id="JARJLG010000052">
    <property type="protein sequence ID" value="KAJ7759370.1"/>
    <property type="molecule type" value="Genomic_DNA"/>
</dbReference>
<evidence type="ECO:0000313" key="2">
    <source>
        <dbReference type="Proteomes" id="UP001215280"/>
    </source>
</evidence>
<dbReference type="AlphaFoldDB" id="A0AAD7J8F4"/>
<sequence>MGGEIQPKAEFKSESAITNVDTVSYTGAFFPTSRNLVVSGGHFTSVTNNNTTASIVPSDFRRIPLGDIYLRNEIRLDAESGVVDRHNVRGSVRRVYLAKINGKSADMTVALYQGDSAE</sequence>
<name>A0AAD7J8F4_9AGAR</name>
<organism evidence="1 2">
    <name type="scientific">Mycena maculata</name>
    <dbReference type="NCBI Taxonomy" id="230809"/>
    <lineage>
        <taxon>Eukaryota</taxon>
        <taxon>Fungi</taxon>
        <taxon>Dikarya</taxon>
        <taxon>Basidiomycota</taxon>
        <taxon>Agaricomycotina</taxon>
        <taxon>Agaricomycetes</taxon>
        <taxon>Agaricomycetidae</taxon>
        <taxon>Agaricales</taxon>
        <taxon>Marasmiineae</taxon>
        <taxon>Mycenaceae</taxon>
        <taxon>Mycena</taxon>
    </lineage>
</organism>